<evidence type="ECO:0000313" key="2">
    <source>
        <dbReference type="Proteomes" id="UP000325440"/>
    </source>
</evidence>
<evidence type="ECO:0000313" key="1">
    <source>
        <dbReference type="EMBL" id="VVC35000.1"/>
    </source>
</evidence>
<dbReference type="OrthoDB" id="6629588at2759"/>
<keyword evidence="2" id="KW-1185">Reference proteome</keyword>
<organism evidence="1 2">
    <name type="scientific">Cinara cedri</name>
    <dbReference type="NCBI Taxonomy" id="506608"/>
    <lineage>
        <taxon>Eukaryota</taxon>
        <taxon>Metazoa</taxon>
        <taxon>Ecdysozoa</taxon>
        <taxon>Arthropoda</taxon>
        <taxon>Hexapoda</taxon>
        <taxon>Insecta</taxon>
        <taxon>Pterygota</taxon>
        <taxon>Neoptera</taxon>
        <taxon>Paraneoptera</taxon>
        <taxon>Hemiptera</taxon>
        <taxon>Sternorrhyncha</taxon>
        <taxon>Aphidomorpha</taxon>
        <taxon>Aphidoidea</taxon>
        <taxon>Aphididae</taxon>
        <taxon>Lachninae</taxon>
        <taxon>Cinara</taxon>
    </lineage>
</organism>
<proteinExistence type="predicted"/>
<dbReference type="EMBL" id="CABPRJ010001036">
    <property type="protein sequence ID" value="VVC35000.1"/>
    <property type="molecule type" value="Genomic_DNA"/>
</dbReference>
<protein>
    <submittedName>
        <fullName evidence="1">Uncharacterized protein</fullName>
    </submittedName>
</protein>
<accession>A0A5E4MY55</accession>
<sequence>MENEFIDRLNKILEVKKPNSKYLSKVKYEKLIIHLKELKTKKPKIPNDYRIIKKYDVVEVSNVERLVVPKMNKDDQIKCYVFNEELFSILHETHLSIGHGRRDRMEHQLHSKYENITRETVMLYLNLCELCQKKSFMIKPITSTDNINLHYQDLVDIHTI</sequence>
<name>A0A5E4MY55_9HEMI</name>
<dbReference type="Proteomes" id="UP000325440">
    <property type="component" value="Unassembled WGS sequence"/>
</dbReference>
<dbReference type="AlphaFoldDB" id="A0A5E4MY55"/>
<reference evidence="1 2" key="1">
    <citation type="submission" date="2019-08" db="EMBL/GenBank/DDBJ databases">
        <authorList>
            <person name="Alioto T."/>
            <person name="Alioto T."/>
            <person name="Gomez Garrido J."/>
        </authorList>
    </citation>
    <scope>NUCLEOTIDE SEQUENCE [LARGE SCALE GENOMIC DNA]</scope>
</reference>
<gene>
    <name evidence="1" type="ORF">CINCED_3A014936</name>
</gene>